<comment type="caution">
    <text evidence="1">The sequence shown here is derived from an EMBL/GenBank/DDBJ whole genome shotgun (WGS) entry which is preliminary data.</text>
</comment>
<dbReference type="EMBL" id="JAAEDM010000056">
    <property type="protein sequence ID" value="MBR0673022.1"/>
    <property type="molecule type" value="Genomic_DNA"/>
</dbReference>
<gene>
    <name evidence="1" type="ORF">GXW76_17725</name>
</gene>
<name>A0A9X9X0U3_9PROT</name>
<proteinExistence type="predicted"/>
<dbReference type="Proteomes" id="UP001138751">
    <property type="component" value="Unassembled WGS sequence"/>
</dbReference>
<organism evidence="1 2">
    <name type="scientific">Neoroseomonas soli</name>
    <dbReference type="NCBI Taxonomy" id="1081025"/>
    <lineage>
        <taxon>Bacteria</taxon>
        <taxon>Pseudomonadati</taxon>
        <taxon>Pseudomonadota</taxon>
        <taxon>Alphaproteobacteria</taxon>
        <taxon>Acetobacterales</taxon>
        <taxon>Acetobacteraceae</taxon>
        <taxon>Neoroseomonas</taxon>
    </lineage>
</organism>
<keyword evidence="2" id="KW-1185">Reference proteome</keyword>
<evidence type="ECO:0000313" key="1">
    <source>
        <dbReference type="EMBL" id="MBR0673022.1"/>
    </source>
</evidence>
<reference evidence="1" key="2">
    <citation type="journal article" date="2021" name="Syst. Appl. Microbiol.">
        <title>Roseomonas hellenica sp. nov., isolated from roots of wild-growing Alkanna tinctoria.</title>
        <authorList>
            <person name="Rat A."/>
            <person name="Naranjo H.D."/>
            <person name="Lebbe L."/>
            <person name="Cnockaert M."/>
            <person name="Krigas N."/>
            <person name="Grigoriadou K."/>
            <person name="Maloupa E."/>
            <person name="Willems A."/>
        </authorList>
    </citation>
    <scope>NUCLEOTIDE SEQUENCE</scope>
    <source>
        <strain evidence="1">LMG 31231</strain>
    </source>
</reference>
<evidence type="ECO:0000313" key="2">
    <source>
        <dbReference type="Proteomes" id="UP001138751"/>
    </source>
</evidence>
<feature type="non-terminal residue" evidence="1">
    <location>
        <position position="1"/>
    </location>
</feature>
<dbReference type="AlphaFoldDB" id="A0A9X9X0U3"/>
<protein>
    <submittedName>
        <fullName evidence="1">DUF3971 domain-containing protein</fullName>
    </submittedName>
</protein>
<sequence length="718" mass="76314">PPRAAAAGVPPLIRVSAEARREGDAWRAEARIGLDEVAFADLPHYWPEGVARNARHWVAENVTAGRVRNGAWRVAAELDPATGALRLTGFDGTAEAEDATIHWLRPVPPAEGARARAGFALDSITLDVTRGQQSGTGIAIREGRVRFGLDTDPETVDMTFLVDGPLPDVWTLLRHPRLHLFDRRPPPIASLTGTLREARLQIGFPLLADIPFEIVRINAAGRGTDVRIPRLLFGRDLERGAIEFTVDPDGIRTNGTAMLAGIPLRIQQEADFRPGPANQVVSRETVTARAEVRQIAGLVFDPRPFADGPVGLEIRNETRRNGQGRVALRADLTQARLAVDALAWAKPPGIAANGEATFLLQNGALTAIDGIRVDGNEIAVRARASQMRNSEPQRIEIQQGHLGRNRFTAALTPPQGRGGNWSIGLEGAVLDLAPVLTAPASAPAASGDGTAPGVAIDLRFERMLLGEDRSLAGVAGSARVDGVGVVQAAELRGRVAGGGSLDLRIAPEGPRRRVRIESDDGGALLRAFGVLRTVQGGRLRVDAFYPHSRPGAPLSGTAELEEFVLRDAPAFGKLLQALSVYGVFEALSGQGLNFASLTAPFTLTREALVLDEARAFSASLGVTAKGRIDRLRESIDMEGTIVPAYVFNSLLGRLPILGRLFSPERGGGLFAATYRIRGPLSDPAVSVNPLAALTPGFLRGIFGLGQEGAAGGPPEPAR</sequence>
<dbReference type="RefSeq" id="WP_211863437.1">
    <property type="nucleotide sequence ID" value="NZ_JAAEDM010000056.1"/>
</dbReference>
<accession>A0A9X9X0U3</accession>
<reference evidence="1" key="1">
    <citation type="submission" date="2020-01" db="EMBL/GenBank/DDBJ databases">
        <authorList>
            <person name="Rat A."/>
        </authorList>
    </citation>
    <scope>NUCLEOTIDE SEQUENCE</scope>
    <source>
        <strain evidence="1">LMG 31231</strain>
    </source>
</reference>